<proteinExistence type="predicted"/>
<keyword evidence="1" id="KW-0812">Transmembrane</keyword>
<name>A0A2U2X4E5_9FLAO</name>
<reference evidence="2 3" key="1">
    <citation type="submission" date="2018-05" db="EMBL/GenBank/DDBJ databases">
        <title>Algibacter marinivivus sp. nov., isolated from sample around a algae.</title>
        <authorList>
            <person name="Zhong X."/>
        </authorList>
    </citation>
    <scope>NUCLEOTIDE SEQUENCE [LARGE SCALE GENOMIC DNA]</scope>
    <source>
        <strain evidence="2 3">ZY111</strain>
    </source>
</reference>
<feature type="transmembrane region" description="Helical" evidence="1">
    <location>
        <begin position="46"/>
        <end position="69"/>
    </location>
</feature>
<dbReference type="InterPro" id="IPR046659">
    <property type="entry name" value="DUF6768"/>
</dbReference>
<organism evidence="2 3">
    <name type="scientific">Algibacter marinivivus</name>
    <dbReference type="NCBI Taxonomy" id="2100723"/>
    <lineage>
        <taxon>Bacteria</taxon>
        <taxon>Pseudomonadati</taxon>
        <taxon>Bacteroidota</taxon>
        <taxon>Flavobacteriia</taxon>
        <taxon>Flavobacteriales</taxon>
        <taxon>Flavobacteriaceae</taxon>
        <taxon>Algibacter</taxon>
    </lineage>
</organism>
<accession>A0A2U2X4E5</accession>
<feature type="transmembrane region" description="Helical" evidence="1">
    <location>
        <begin position="81"/>
        <end position="101"/>
    </location>
</feature>
<sequence>MKNNMEDIDKLIKETLTQEEAKFYDDLDEQNVLQMILGLFKGKNKWIMYMMNFMTLVFFGLFIYCLVQFFNSEITFDMIKWATGSLVFLLGVSMLKVFAWMQMDKNALLREIKRLEIQVSSLSGRMSE</sequence>
<keyword evidence="3" id="KW-1185">Reference proteome</keyword>
<protein>
    <submittedName>
        <fullName evidence="2">Uncharacterized protein</fullName>
    </submittedName>
</protein>
<keyword evidence="1" id="KW-0472">Membrane</keyword>
<dbReference type="OrthoDB" id="981351at2"/>
<dbReference type="Pfam" id="PF20556">
    <property type="entry name" value="DUF6768"/>
    <property type="match status" value="1"/>
</dbReference>
<reference evidence="3" key="2">
    <citation type="submission" date="2018-05" db="EMBL/GenBank/DDBJ databases">
        <title>Algibacter marinivivus sp. nov., isolated from sample around a algae.</title>
        <authorList>
            <person name="Lu D."/>
        </authorList>
    </citation>
    <scope>NUCLEOTIDE SEQUENCE [LARGE SCALE GENOMIC DNA]</scope>
    <source>
        <strain evidence="3">ZY111</strain>
    </source>
</reference>
<comment type="caution">
    <text evidence="2">The sequence shown here is derived from an EMBL/GenBank/DDBJ whole genome shotgun (WGS) entry which is preliminary data.</text>
</comment>
<dbReference type="Proteomes" id="UP000245375">
    <property type="component" value="Unassembled WGS sequence"/>
</dbReference>
<evidence type="ECO:0000256" key="1">
    <source>
        <dbReference type="SAM" id="Phobius"/>
    </source>
</evidence>
<evidence type="ECO:0000313" key="2">
    <source>
        <dbReference type="EMBL" id="PWH82656.1"/>
    </source>
</evidence>
<reference evidence="3" key="3">
    <citation type="submission" date="2018-05" db="EMBL/GenBank/DDBJ databases">
        <authorList>
            <person name="Lu D."/>
        </authorList>
    </citation>
    <scope>NUCLEOTIDE SEQUENCE [LARGE SCALE GENOMIC DNA]</scope>
    <source>
        <strain evidence="3">ZY111</strain>
    </source>
</reference>
<evidence type="ECO:0000313" key="3">
    <source>
        <dbReference type="Proteomes" id="UP000245375"/>
    </source>
</evidence>
<dbReference type="RefSeq" id="WP_109353011.1">
    <property type="nucleotide sequence ID" value="NZ_QFRI01000002.1"/>
</dbReference>
<gene>
    <name evidence="2" type="ORF">DIS18_10485</name>
</gene>
<dbReference type="AlphaFoldDB" id="A0A2U2X4E5"/>
<keyword evidence="1" id="KW-1133">Transmembrane helix</keyword>
<dbReference type="EMBL" id="QFRI01000002">
    <property type="protein sequence ID" value="PWH82656.1"/>
    <property type="molecule type" value="Genomic_DNA"/>
</dbReference>